<sequence length="134" mass="14146">MNDGVITLLGLRIPRMPKPDPMRVAWYAQVPAAAVMFAAALSPVRLPTAVIGLGIAACAVGAASVAVAWRRRQISSFATSAAATTFVQALLNVVVFVSMPFRSAGPTMESRVLWGVCAVALVVTSAFTLSTWRR</sequence>
<keyword evidence="1" id="KW-0812">Transmembrane</keyword>
<dbReference type="RefSeq" id="WP_164711642.1">
    <property type="nucleotide sequence ID" value="NZ_CP085954.1"/>
</dbReference>
<feature type="transmembrane region" description="Helical" evidence="1">
    <location>
        <begin position="24"/>
        <end position="44"/>
    </location>
</feature>
<accession>A0ABS5NAH7</accession>
<organism evidence="2 3">
    <name type="scientific">Tsukamurella paurometabola</name>
    <name type="common">Corynebacterium paurometabolum</name>
    <dbReference type="NCBI Taxonomy" id="2061"/>
    <lineage>
        <taxon>Bacteria</taxon>
        <taxon>Bacillati</taxon>
        <taxon>Actinomycetota</taxon>
        <taxon>Actinomycetes</taxon>
        <taxon>Mycobacteriales</taxon>
        <taxon>Tsukamurellaceae</taxon>
        <taxon>Tsukamurella</taxon>
    </lineage>
</organism>
<feature type="transmembrane region" description="Helical" evidence="1">
    <location>
        <begin position="113"/>
        <end position="132"/>
    </location>
</feature>
<feature type="transmembrane region" description="Helical" evidence="1">
    <location>
        <begin position="81"/>
        <end position="101"/>
    </location>
</feature>
<evidence type="ECO:0000256" key="1">
    <source>
        <dbReference type="SAM" id="Phobius"/>
    </source>
</evidence>
<proteinExistence type="predicted"/>
<evidence type="ECO:0008006" key="4">
    <source>
        <dbReference type="Google" id="ProtNLM"/>
    </source>
</evidence>
<keyword evidence="1" id="KW-0472">Membrane</keyword>
<feature type="transmembrane region" description="Helical" evidence="1">
    <location>
        <begin position="50"/>
        <end position="69"/>
    </location>
</feature>
<protein>
    <recommendedName>
        <fullName evidence="4">Integral membrane protein</fullName>
    </recommendedName>
</protein>
<dbReference type="Proteomes" id="UP000676853">
    <property type="component" value="Unassembled WGS sequence"/>
</dbReference>
<name>A0ABS5NAH7_TSUPA</name>
<reference evidence="2 3" key="1">
    <citation type="submission" date="2021-04" db="EMBL/GenBank/DDBJ databases">
        <title>Whole genome sequence analysis of a thiophenic sulfur metabolizing bacteria.</title>
        <authorList>
            <person name="Akhtar N."/>
            <person name="Akram J."/>
            <person name="Aslam A."/>
        </authorList>
    </citation>
    <scope>NUCLEOTIDE SEQUENCE [LARGE SCALE GENOMIC DNA]</scope>
    <source>
        <strain evidence="2 3">3OW</strain>
    </source>
</reference>
<gene>
    <name evidence="2" type="ORF">KFZ73_06840</name>
</gene>
<evidence type="ECO:0000313" key="3">
    <source>
        <dbReference type="Proteomes" id="UP000676853"/>
    </source>
</evidence>
<evidence type="ECO:0000313" key="2">
    <source>
        <dbReference type="EMBL" id="MBS4100953.1"/>
    </source>
</evidence>
<comment type="caution">
    <text evidence="2">The sequence shown here is derived from an EMBL/GenBank/DDBJ whole genome shotgun (WGS) entry which is preliminary data.</text>
</comment>
<keyword evidence="1" id="KW-1133">Transmembrane helix</keyword>
<dbReference type="EMBL" id="JAGXOE010000010">
    <property type="protein sequence ID" value="MBS4100953.1"/>
    <property type="molecule type" value="Genomic_DNA"/>
</dbReference>
<keyword evidence="3" id="KW-1185">Reference proteome</keyword>